<dbReference type="Pfam" id="PF00201">
    <property type="entry name" value="UDPGT"/>
    <property type="match status" value="1"/>
</dbReference>
<name>A0A401S5H0_CHIPU</name>
<dbReference type="SUPFAM" id="SSF53756">
    <property type="entry name" value="UDP-Glycosyltransferase/glycogen phosphorylase"/>
    <property type="match status" value="1"/>
</dbReference>
<evidence type="ECO:0000313" key="5">
    <source>
        <dbReference type="EMBL" id="GCC25644.1"/>
    </source>
</evidence>
<keyword evidence="6" id="KW-1185">Reference proteome</keyword>
<keyword evidence="4" id="KW-1133">Transmembrane helix</keyword>
<keyword evidence="4" id="KW-0812">Transmembrane</keyword>
<dbReference type="InterPro" id="IPR002213">
    <property type="entry name" value="UDP_glucos_trans"/>
</dbReference>
<dbReference type="AlphaFoldDB" id="A0A401S5H0"/>
<accession>A0A401S5H0</accession>
<dbReference type="PANTHER" id="PTHR48043">
    <property type="entry name" value="EG:EG0003.4 PROTEIN-RELATED"/>
    <property type="match status" value="1"/>
</dbReference>
<evidence type="ECO:0000313" key="6">
    <source>
        <dbReference type="Proteomes" id="UP000287033"/>
    </source>
</evidence>
<evidence type="ECO:0000256" key="1">
    <source>
        <dbReference type="ARBA" id="ARBA00009995"/>
    </source>
</evidence>
<dbReference type="PANTHER" id="PTHR48043:SF63">
    <property type="entry name" value="UDP GLUCURONOSYLTRANSFERASE 5 FAMILY, POLYPEPTIDE F1-RELATED"/>
    <property type="match status" value="1"/>
</dbReference>
<dbReference type="OrthoDB" id="5835829at2759"/>
<feature type="non-terminal residue" evidence="5">
    <location>
        <position position="1"/>
    </location>
</feature>
<organism evidence="5 6">
    <name type="scientific">Chiloscyllium punctatum</name>
    <name type="common">Brownbanded bambooshark</name>
    <name type="synonym">Hemiscyllium punctatum</name>
    <dbReference type="NCBI Taxonomy" id="137246"/>
    <lineage>
        <taxon>Eukaryota</taxon>
        <taxon>Metazoa</taxon>
        <taxon>Chordata</taxon>
        <taxon>Craniata</taxon>
        <taxon>Vertebrata</taxon>
        <taxon>Chondrichthyes</taxon>
        <taxon>Elasmobranchii</taxon>
        <taxon>Galeomorphii</taxon>
        <taxon>Galeoidea</taxon>
        <taxon>Orectolobiformes</taxon>
        <taxon>Hemiscylliidae</taxon>
        <taxon>Chiloscyllium</taxon>
    </lineage>
</organism>
<dbReference type="Proteomes" id="UP000287033">
    <property type="component" value="Unassembled WGS sequence"/>
</dbReference>
<keyword evidence="3" id="KW-0808">Transferase</keyword>
<feature type="transmembrane region" description="Helical" evidence="4">
    <location>
        <begin position="59"/>
        <end position="85"/>
    </location>
</feature>
<sequence>ALNDIIHNTSYWENMQKLSALHRGQPETPMERAIFWIEYVARHKGAPHLHPESYRLPWYAYYCVDVMIFLLLLFLMLPTLAVVLIKKLCNIAWQEKQKIL</sequence>
<dbReference type="EMBL" id="BEZZ01000093">
    <property type="protein sequence ID" value="GCC25644.1"/>
    <property type="molecule type" value="Genomic_DNA"/>
</dbReference>
<dbReference type="OMA" id="MYHENAQ"/>
<comment type="similarity">
    <text evidence="1">Belongs to the UDP-glycosyltransferase family.</text>
</comment>
<dbReference type="GO" id="GO:0008194">
    <property type="term" value="F:UDP-glycosyltransferase activity"/>
    <property type="evidence" value="ECO:0007669"/>
    <property type="project" value="InterPro"/>
</dbReference>
<evidence type="ECO:0000256" key="3">
    <source>
        <dbReference type="ARBA" id="ARBA00022679"/>
    </source>
</evidence>
<evidence type="ECO:0008006" key="7">
    <source>
        <dbReference type="Google" id="ProtNLM"/>
    </source>
</evidence>
<protein>
    <recommendedName>
        <fullName evidence="7">UDP-glucuronosyltransferase</fullName>
    </recommendedName>
</protein>
<keyword evidence="2" id="KW-0328">Glycosyltransferase</keyword>
<evidence type="ECO:0000256" key="2">
    <source>
        <dbReference type="ARBA" id="ARBA00022676"/>
    </source>
</evidence>
<keyword evidence="4" id="KW-0472">Membrane</keyword>
<gene>
    <name evidence="5" type="ORF">chiPu_0004055</name>
</gene>
<dbReference type="InterPro" id="IPR050271">
    <property type="entry name" value="UDP-glycosyltransferase"/>
</dbReference>
<reference evidence="5 6" key="1">
    <citation type="journal article" date="2018" name="Nat. Ecol. Evol.">
        <title>Shark genomes provide insights into elasmobranch evolution and the origin of vertebrates.</title>
        <authorList>
            <person name="Hara Y"/>
            <person name="Yamaguchi K"/>
            <person name="Onimaru K"/>
            <person name="Kadota M"/>
            <person name="Koyanagi M"/>
            <person name="Keeley SD"/>
            <person name="Tatsumi K"/>
            <person name="Tanaka K"/>
            <person name="Motone F"/>
            <person name="Kageyama Y"/>
            <person name="Nozu R"/>
            <person name="Adachi N"/>
            <person name="Nishimura O"/>
            <person name="Nakagawa R"/>
            <person name="Tanegashima C"/>
            <person name="Kiyatake I"/>
            <person name="Matsumoto R"/>
            <person name="Murakumo K"/>
            <person name="Nishida K"/>
            <person name="Terakita A"/>
            <person name="Kuratani S"/>
            <person name="Sato K"/>
            <person name="Hyodo S Kuraku.S."/>
        </authorList>
    </citation>
    <scope>NUCLEOTIDE SEQUENCE [LARGE SCALE GENOMIC DNA]</scope>
</reference>
<proteinExistence type="inferred from homology"/>
<evidence type="ECO:0000256" key="4">
    <source>
        <dbReference type="SAM" id="Phobius"/>
    </source>
</evidence>
<dbReference type="STRING" id="137246.A0A401S5H0"/>
<comment type="caution">
    <text evidence="5">The sequence shown here is derived from an EMBL/GenBank/DDBJ whole genome shotgun (WGS) entry which is preliminary data.</text>
</comment>